<dbReference type="SMART" id="SM00387">
    <property type="entry name" value="HATPase_c"/>
    <property type="match status" value="1"/>
</dbReference>
<evidence type="ECO:0000256" key="13">
    <source>
        <dbReference type="PROSITE-ProRule" id="PRU00169"/>
    </source>
</evidence>
<feature type="region of interest" description="Disordered" evidence="14">
    <location>
        <begin position="872"/>
        <end position="900"/>
    </location>
</feature>
<reference evidence="19 20" key="1">
    <citation type="submission" date="2017-09" db="EMBL/GenBank/DDBJ databases">
        <title>Biodiversity and function of Thalassospira species in the particle-attached aromatic-hydrocarbon-degrading consortia from the surface seawater of the South China Sea.</title>
        <authorList>
            <person name="Dong C."/>
            <person name="Liu R."/>
            <person name="Shao Z."/>
        </authorList>
    </citation>
    <scope>NUCLEOTIDE SEQUENCE [LARGE SCALE GENOMIC DNA]</scope>
    <source>
        <strain evidence="19 20">CSC1P2</strain>
    </source>
</reference>
<keyword evidence="7" id="KW-0547">Nucleotide-binding</keyword>
<dbReference type="GO" id="GO:0005524">
    <property type="term" value="F:ATP binding"/>
    <property type="evidence" value="ECO:0007669"/>
    <property type="project" value="UniProtKB-KW"/>
</dbReference>
<protein>
    <recommendedName>
        <fullName evidence="3">histidine kinase</fullName>
        <ecNumber evidence="3">2.7.13.3</ecNumber>
    </recommendedName>
</protein>
<dbReference type="GO" id="GO:0000155">
    <property type="term" value="F:phosphorelay sensor kinase activity"/>
    <property type="evidence" value="ECO:0007669"/>
    <property type="project" value="InterPro"/>
</dbReference>
<dbReference type="Pfam" id="PF02743">
    <property type="entry name" value="dCache_1"/>
    <property type="match status" value="1"/>
</dbReference>
<evidence type="ECO:0000256" key="3">
    <source>
        <dbReference type="ARBA" id="ARBA00012438"/>
    </source>
</evidence>
<evidence type="ECO:0000256" key="1">
    <source>
        <dbReference type="ARBA" id="ARBA00000085"/>
    </source>
</evidence>
<dbReference type="PROSITE" id="PS50894">
    <property type="entry name" value="HPT"/>
    <property type="match status" value="1"/>
</dbReference>
<dbReference type="InterPro" id="IPR033479">
    <property type="entry name" value="dCache_1"/>
</dbReference>
<dbReference type="InterPro" id="IPR008207">
    <property type="entry name" value="Sig_transdc_His_kin_Hpt_dom"/>
</dbReference>
<dbReference type="OrthoDB" id="9801651at2"/>
<feature type="domain" description="HPt" evidence="18">
    <location>
        <begin position="964"/>
        <end position="1061"/>
    </location>
</feature>
<dbReference type="RefSeq" id="WP_101271371.1">
    <property type="nucleotide sequence ID" value="NZ_NWTK01000023.1"/>
</dbReference>
<dbReference type="SUPFAM" id="SSF47226">
    <property type="entry name" value="Histidine-containing phosphotransfer domain, HPT domain"/>
    <property type="match status" value="1"/>
</dbReference>
<dbReference type="PRINTS" id="PR00344">
    <property type="entry name" value="BCTRLSENSOR"/>
</dbReference>
<dbReference type="InterPro" id="IPR001789">
    <property type="entry name" value="Sig_transdc_resp-reg_receiver"/>
</dbReference>
<dbReference type="PROSITE" id="PS50109">
    <property type="entry name" value="HIS_KIN"/>
    <property type="match status" value="1"/>
</dbReference>
<comment type="subcellular location">
    <subcellularLocation>
        <location evidence="2">Cell membrane</location>
        <topology evidence="2">Multi-pass membrane protein</topology>
    </subcellularLocation>
</comment>
<dbReference type="AlphaFoldDB" id="A0A2N3KD15"/>
<dbReference type="CDD" id="cd18773">
    <property type="entry name" value="PDC1_HK_sensor"/>
    <property type="match status" value="1"/>
</dbReference>
<dbReference type="Proteomes" id="UP000233597">
    <property type="component" value="Unassembled WGS sequence"/>
</dbReference>
<dbReference type="CDD" id="cd17546">
    <property type="entry name" value="REC_hyHK_CKI1_RcsC-like"/>
    <property type="match status" value="2"/>
</dbReference>
<dbReference type="InterPro" id="IPR003661">
    <property type="entry name" value="HisK_dim/P_dom"/>
</dbReference>
<dbReference type="Pfam" id="PF00072">
    <property type="entry name" value="Response_reg"/>
    <property type="match status" value="2"/>
</dbReference>
<comment type="caution">
    <text evidence="19">The sequence shown here is derived from an EMBL/GenBank/DDBJ whole genome shotgun (WGS) entry which is preliminary data.</text>
</comment>
<name>A0A2N3KD15_9PROT</name>
<feature type="modified residue" description="Phosphohistidine" evidence="12">
    <location>
        <position position="1003"/>
    </location>
</feature>
<evidence type="ECO:0000259" key="18">
    <source>
        <dbReference type="PROSITE" id="PS50894"/>
    </source>
</evidence>
<dbReference type="InterPro" id="IPR005467">
    <property type="entry name" value="His_kinase_dom"/>
</dbReference>
<dbReference type="PROSITE" id="PS50110">
    <property type="entry name" value="RESPONSE_REGULATORY"/>
    <property type="match status" value="2"/>
</dbReference>
<feature type="modified residue" description="4-aspartylphosphate" evidence="13">
    <location>
        <position position="800"/>
    </location>
</feature>
<evidence type="ECO:0000256" key="14">
    <source>
        <dbReference type="SAM" id="MobiDB-lite"/>
    </source>
</evidence>
<evidence type="ECO:0000313" key="19">
    <source>
        <dbReference type="EMBL" id="PKR48420.1"/>
    </source>
</evidence>
<dbReference type="InterPro" id="IPR003594">
    <property type="entry name" value="HATPase_dom"/>
</dbReference>
<accession>A0A2N3KD15</accession>
<evidence type="ECO:0000256" key="9">
    <source>
        <dbReference type="ARBA" id="ARBA00022989"/>
    </source>
</evidence>
<dbReference type="CDD" id="cd00082">
    <property type="entry name" value="HisKA"/>
    <property type="match status" value="1"/>
</dbReference>
<dbReference type="GO" id="GO:0005886">
    <property type="term" value="C:plasma membrane"/>
    <property type="evidence" value="ECO:0007669"/>
    <property type="project" value="UniProtKB-SubCell"/>
</dbReference>
<evidence type="ECO:0000256" key="15">
    <source>
        <dbReference type="SAM" id="Phobius"/>
    </source>
</evidence>
<evidence type="ECO:0000256" key="6">
    <source>
        <dbReference type="ARBA" id="ARBA00022692"/>
    </source>
</evidence>
<feature type="transmembrane region" description="Helical" evidence="15">
    <location>
        <begin position="26"/>
        <end position="46"/>
    </location>
</feature>
<dbReference type="SUPFAM" id="SSF52172">
    <property type="entry name" value="CheY-like"/>
    <property type="match status" value="2"/>
</dbReference>
<keyword evidence="5 13" id="KW-0597">Phosphoprotein</keyword>
<evidence type="ECO:0000256" key="12">
    <source>
        <dbReference type="PROSITE-ProRule" id="PRU00110"/>
    </source>
</evidence>
<feature type="domain" description="Histidine kinase" evidence="16">
    <location>
        <begin position="359"/>
        <end position="580"/>
    </location>
</feature>
<dbReference type="Pfam" id="PF02518">
    <property type="entry name" value="HATPase_c"/>
    <property type="match status" value="1"/>
</dbReference>
<comment type="catalytic activity">
    <reaction evidence="1">
        <text>ATP + protein L-histidine = ADP + protein N-phospho-L-histidine.</text>
        <dbReference type="EC" id="2.7.13.3"/>
    </reaction>
</comment>
<dbReference type="EC" id="2.7.13.3" evidence="3"/>
<dbReference type="InterPro" id="IPR011006">
    <property type="entry name" value="CheY-like_superfamily"/>
</dbReference>
<feature type="transmembrane region" description="Helical" evidence="15">
    <location>
        <begin position="298"/>
        <end position="321"/>
    </location>
</feature>
<feature type="domain" description="Response regulatory" evidence="17">
    <location>
        <begin position="596"/>
        <end position="718"/>
    </location>
</feature>
<dbReference type="EMBL" id="NWTK01000023">
    <property type="protein sequence ID" value="PKR48420.1"/>
    <property type="molecule type" value="Genomic_DNA"/>
</dbReference>
<dbReference type="FunFam" id="3.30.565.10:FF:000010">
    <property type="entry name" value="Sensor histidine kinase RcsC"/>
    <property type="match status" value="1"/>
</dbReference>
<keyword evidence="9 15" id="KW-1133">Transmembrane helix</keyword>
<evidence type="ECO:0000256" key="5">
    <source>
        <dbReference type="ARBA" id="ARBA00022553"/>
    </source>
</evidence>
<dbReference type="Pfam" id="PF01627">
    <property type="entry name" value="Hpt"/>
    <property type="match status" value="1"/>
</dbReference>
<dbReference type="InterPro" id="IPR036097">
    <property type="entry name" value="HisK_dim/P_sf"/>
</dbReference>
<organism evidence="19 20">
    <name type="scientific">Thalassospira marina</name>
    <dbReference type="NCBI Taxonomy" id="2048283"/>
    <lineage>
        <taxon>Bacteria</taxon>
        <taxon>Pseudomonadati</taxon>
        <taxon>Pseudomonadota</taxon>
        <taxon>Alphaproteobacteria</taxon>
        <taxon>Rhodospirillales</taxon>
        <taxon>Thalassospiraceae</taxon>
        <taxon>Thalassospira</taxon>
    </lineage>
</organism>
<keyword evidence="10" id="KW-0902">Two-component regulatory system</keyword>
<dbReference type="InterPro" id="IPR036890">
    <property type="entry name" value="HATPase_C_sf"/>
</dbReference>
<sequence length="1137" mass="124457">MTADTPKPETHGDQTAKAKLTMNKRLFMGAFLVLFAGLLISFNVYVRVVLDARAIQGAFSDLNAMLKSYSDQFEQRTRLSATVLSGLADKIGSGQFSQREGYILLRQAAESLELIRVLGVADRNGNIILSSRGAIPPKVNVKDNASISYFLNGGKDPWYFDGPYQSRIDGKWQVLVSAPVYDTEGDVSGVIGAVIDPKNILEPLERVMLPDDALVLMNERGEQIGTIPYQEGTVGQKAPFSGLGSRSIAANGAASDMRRDADGNQLLVSARSVLNGKVSVVLTRPLSQALKGWQLFELASLIASIVLFLLVVLGCVAFAYYDVQQKRNFDQLSRLNGKIREEAAKVAELAQVKTNFLANMSHEIRTPMNAIIGLLHLLGYTNLTNEQRDYVRKISDSGKFLLGIIDDILTYSKIEAGKVQIEQTIFSLQEIMNSLSTIMSVNSAGKDIEVLISVGESVPRHIIGDPFRLQQILINLSGNAIKFTNRGEVLISVDLLRKEEDRIELEFEVRDTGIGMDEEQVASLFKPFQQADTSTSRKYGGTGLGLSICYRLTELMDGEISVQSQRGVGSTFRFVLPFKIAKKQDISLSESQDKLRVLVVDDNPLAREVLAKTTHNLGWETTVVHSGEEAVAIMEEKHQEGRYFDLVLMDWRMPGLDGVHASDEIRARLPQSAMPIIVMVTAGEKDELLRHSSINSVDGIILKPVTESALFNAVVTAQTRPARFKRDAQNVVEENTRQSGGTNTLRGLNLLVVDDNFINQEVAKHILEIEGAVVTLAGDGQEAVDLMRDRGREFDLVLMDLQMPNKDGLEATREIREMPGNQTVPIVALTAGVFESDREKCFAAGMNGFISKPFKAENMIRRIRDLALYHRGTENNRPEPEEENEFVPISGDRAGDIADGNDDASVPTTPPVMIDTETPVFAASNIRDVGNETVAGAGEKPKPAVMNDKPLVDRKQAIDMLGGSEELYDSLAAQFLELYTDIADDFIALRDANDLEALNLRAHSLKGAAGAVGAVRLADASRTLEALAGNHDAPGVTAIFPEFLADLHATLVAFGKKIPGNGDAGDFPVYAEPDDDAFLRLQKAVLSNNLAALRMIDKDRDALMAYFSADEFATIRAHIEALDFEKAAALIDEKAAK</sequence>
<dbReference type="Gene3D" id="3.40.50.2300">
    <property type="match status" value="2"/>
</dbReference>
<keyword evidence="8" id="KW-0067">ATP-binding</keyword>
<gene>
    <name evidence="19" type="ORF">COO20_24450</name>
</gene>
<dbReference type="Gene3D" id="1.20.120.160">
    <property type="entry name" value="HPT domain"/>
    <property type="match status" value="1"/>
</dbReference>
<evidence type="ECO:0000313" key="20">
    <source>
        <dbReference type="Proteomes" id="UP000233597"/>
    </source>
</evidence>
<evidence type="ECO:0000256" key="2">
    <source>
        <dbReference type="ARBA" id="ARBA00004651"/>
    </source>
</evidence>
<dbReference type="CDD" id="cd16922">
    <property type="entry name" value="HATPase_EvgS-ArcB-TorS-like"/>
    <property type="match status" value="1"/>
</dbReference>
<evidence type="ECO:0000256" key="11">
    <source>
        <dbReference type="ARBA" id="ARBA00023136"/>
    </source>
</evidence>
<dbReference type="PANTHER" id="PTHR45339">
    <property type="entry name" value="HYBRID SIGNAL TRANSDUCTION HISTIDINE KINASE J"/>
    <property type="match status" value="1"/>
</dbReference>
<dbReference type="Gene3D" id="1.10.287.130">
    <property type="match status" value="1"/>
</dbReference>
<dbReference type="Pfam" id="PF00512">
    <property type="entry name" value="HisKA"/>
    <property type="match status" value="1"/>
</dbReference>
<evidence type="ECO:0000256" key="4">
    <source>
        <dbReference type="ARBA" id="ARBA00022475"/>
    </source>
</evidence>
<dbReference type="Gene3D" id="3.30.450.20">
    <property type="entry name" value="PAS domain"/>
    <property type="match status" value="1"/>
</dbReference>
<feature type="modified residue" description="4-aspartylphosphate" evidence="13">
    <location>
        <position position="650"/>
    </location>
</feature>
<evidence type="ECO:0000259" key="16">
    <source>
        <dbReference type="PROSITE" id="PS50109"/>
    </source>
</evidence>
<dbReference type="PANTHER" id="PTHR45339:SF1">
    <property type="entry name" value="HYBRID SIGNAL TRANSDUCTION HISTIDINE KINASE J"/>
    <property type="match status" value="1"/>
</dbReference>
<dbReference type="Gene3D" id="3.30.565.10">
    <property type="entry name" value="Histidine kinase-like ATPase, C-terminal domain"/>
    <property type="match status" value="1"/>
</dbReference>
<dbReference type="InterPro" id="IPR004358">
    <property type="entry name" value="Sig_transdc_His_kin-like_C"/>
</dbReference>
<evidence type="ECO:0000256" key="8">
    <source>
        <dbReference type="ARBA" id="ARBA00022840"/>
    </source>
</evidence>
<dbReference type="CDD" id="cd00088">
    <property type="entry name" value="HPT"/>
    <property type="match status" value="1"/>
</dbReference>
<proteinExistence type="predicted"/>
<dbReference type="SUPFAM" id="SSF55874">
    <property type="entry name" value="ATPase domain of HSP90 chaperone/DNA topoisomerase II/histidine kinase"/>
    <property type="match status" value="1"/>
</dbReference>
<evidence type="ECO:0000256" key="7">
    <source>
        <dbReference type="ARBA" id="ARBA00022741"/>
    </source>
</evidence>
<dbReference type="SMART" id="SM00388">
    <property type="entry name" value="HisKA"/>
    <property type="match status" value="1"/>
</dbReference>
<dbReference type="InterPro" id="IPR036641">
    <property type="entry name" value="HPT_dom_sf"/>
</dbReference>
<dbReference type="SUPFAM" id="SSF47384">
    <property type="entry name" value="Homodimeric domain of signal transducing histidine kinase"/>
    <property type="match status" value="1"/>
</dbReference>
<feature type="domain" description="Response regulatory" evidence="17">
    <location>
        <begin position="749"/>
        <end position="867"/>
    </location>
</feature>
<keyword evidence="11 15" id="KW-0472">Membrane</keyword>
<keyword evidence="6 15" id="KW-0812">Transmembrane</keyword>
<evidence type="ECO:0000259" key="17">
    <source>
        <dbReference type="PROSITE" id="PS50110"/>
    </source>
</evidence>
<evidence type="ECO:0000256" key="10">
    <source>
        <dbReference type="ARBA" id="ARBA00023012"/>
    </source>
</evidence>
<keyword evidence="4" id="KW-1003">Cell membrane</keyword>
<dbReference type="SMART" id="SM00448">
    <property type="entry name" value="REC"/>
    <property type="match status" value="2"/>
</dbReference>